<reference evidence="1" key="1">
    <citation type="submission" date="2023-10" db="EMBL/GenBank/DDBJ databases">
        <authorList>
            <person name="Chen Y."/>
            <person name="Shah S."/>
            <person name="Dougan E. K."/>
            <person name="Thang M."/>
            <person name="Chan C."/>
        </authorList>
    </citation>
    <scope>NUCLEOTIDE SEQUENCE [LARGE SCALE GENOMIC DNA]</scope>
</reference>
<keyword evidence="2" id="KW-1185">Reference proteome</keyword>
<protein>
    <submittedName>
        <fullName evidence="1">Uncharacterized protein</fullName>
    </submittedName>
</protein>
<dbReference type="Proteomes" id="UP001189429">
    <property type="component" value="Unassembled WGS sequence"/>
</dbReference>
<comment type="caution">
    <text evidence="1">The sequence shown here is derived from an EMBL/GenBank/DDBJ whole genome shotgun (WGS) entry which is preliminary data.</text>
</comment>
<proteinExistence type="predicted"/>
<evidence type="ECO:0000313" key="1">
    <source>
        <dbReference type="EMBL" id="CAK0894934.1"/>
    </source>
</evidence>
<evidence type="ECO:0000313" key="2">
    <source>
        <dbReference type="Proteomes" id="UP001189429"/>
    </source>
</evidence>
<accession>A0ABN9XA54</accession>
<name>A0ABN9XA54_9DINO</name>
<organism evidence="1 2">
    <name type="scientific">Prorocentrum cordatum</name>
    <dbReference type="NCBI Taxonomy" id="2364126"/>
    <lineage>
        <taxon>Eukaryota</taxon>
        <taxon>Sar</taxon>
        <taxon>Alveolata</taxon>
        <taxon>Dinophyceae</taxon>
        <taxon>Prorocentrales</taxon>
        <taxon>Prorocentraceae</taxon>
        <taxon>Prorocentrum</taxon>
    </lineage>
</organism>
<dbReference type="EMBL" id="CAUYUJ010019966">
    <property type="protein sequence ID" value="CAK0894934.1"/>
    <property type="molecule type" value="Genomic_DNA"/>
</dbReference>
<gene>
    <name evidence="1" type="ORF">PCOR1329_LOCUS73830</name>
</gene>
<feature type="non-terminal residue" evidence="1">
    <location>
        <position position="1"/>
    </location>
</feature>
<sequence length="113" mass="11770">EIDVSRFDVGDAVEKLKKLGGFHSSAIVSNDGLLRIARSAAATAAFERARPGMSAADIVSELTAVKEVASGAQHARGQVLKVPEETLATVPEQGAQLNALAEKAELAFKQASI</sequence>
<feature type="non-terminal residue" evidence="1">
    <location>
        <position position="113"/>
    </location>
</feature>